<evidence type="ECO:0008006" key="4">
    <source>
        <dbReference type="Google" id="ProtNLM"/>
    </source>
</evidence>
<feature type="chain" id="PRO_5004824657" description="Secreted protein" evidence="1">
    <location>
        <begin position="27"/>
        <end position="65"/>
    </location>
</feature>
<evidence type="ECO:0000313" key="2">
    <source>
        <dbReference type="EMBL" id="ETN72772.1"/>
    </source>
</evidence>
<evidence type="ECO:0000313" key="3">
    <source>
        <dbReference type="Proteomes" id="UP000053676"/>
    </source>
</evidence>
<name>W2SVR6_NECAM</name>
<gene>
    <name evidence="2" type="ORF">NECAME_13722</name>
</gene>
<dbReference type="Proteomes" id="UP000053676">
    <property type="component" value="Unassembled WGS sequence"/>
</dbReference>
<protein>
    <recommendedName>
        <fullName evidence="4">Secreted protein</fullName>
    </recommendedName>
</protein>
<keyword evidence="1" id="KW-0732">Signal</keyword>
<organism evidence="2 3">
    <name type="scientific">Necator americanus</name>
    <name type="common">Human hookworm</name>
    <dbReference type="NCBI Taxonomy" id="51031"/>
    <lineage>
        <taxon>Eukaryota</taxon>
        <taxon>Metazoa</taxon>
        <taxon>Ecdysozoa</taxon>
        <taxon>Nematoda</taxon>
        <taxon>Chromadorea</taxon>
        <taxon>Rhabditida</taxon>
        <taxon>Rhabditina</taxon>
        <taxon>Rhabditomorpha</taxon>
        <taxon>Strongyloidea</taxon>
        <taxon>Ancylostomatidae</taxon>
        <taxon>Bunostominae</taxon>
        <taxon>Necator</taxon>
    </lineage>
</organism>
<evidence type="ECO:0000256" key="1">
    <source>
        <dbReference type="SAM" id="SignalP"/>
    </source>
</evidence>
<feature type="signal peptide" evidence="1">
    <location>
        <begin position="1"/>
        <end position="26"/>
    </location>
</feature>
<keyword evidence="3" id="KW-1185">Reference proteome</keyword>
<dbReference type="KEGG" id="nai:NECAME_13722"/>
<dbReference type="AlphaFoldDB" id="W2SVR6"/>
<sequence>MDVGDIFSVFLVRMALFKLNLSVCMTLGNLKNSSQRENRVPRRSMAASAVHSTRIRLVCGDCATF</sequence>
<dbReference type="EMBL" id="KI662932">
    <property type="protein sequence ID" value="ETN72772.1"/>
    <property type="molecule type" value="Genomic_DNA"/>
</dbReference>
<proteinExistence type="predicted"/>
<accession>W2SVR6</accession>
<reference evidence="3" key="1">
    <citation type="journal article" date="2014" name="Nat. Genet.">
        <title>Genome of the human hookworm Necator americanus.</title>
        <authorList>
            <person name="Tang Y.T."/>
            <person name="Gao X."/>
            <person name="Rosa B.A."/>
            <person name="Abubucker S."/>
            <person name="Hallsworth-Pepin K."/>
            <person name="Martin J."/>
            <person name="Tyagi R."/>
            <person name="Heizer E."/>
            <person name="Zhang X."/>
            <person name="Bhonagiri-Palsikar V."/>
            <person name="Minx P."/>
            <person name="Warren W.C."/>
            <person name="Wang Q."/>
            <person name="Zhan B."/>
            <person name="Hotez P.J."/>
            <person name="Sternberg P.W."/>
            <person name="Dougall A."/>
            <person name="Gaze S.T."/>
            <person name="Mulvenna J."/>
            <person name="Sotillo J."/>
            <person name="Ranganathan S."/>
            <person name="Rabelo E.M."/>
            <person name="Wilson R.K."/>
            <person name="Felgner P.L."/>
            <person name="Bethony J."/>
            <person name="Hawdon J.M."/>
            <person name="Gasser R.B."/>
            <person name="Loukas A."/>
            <person name="Mitreva M."/>
        </authorList>
    </citation>
    <scope>NUCLEOTIDE SEQUENCE [LARGE SCALE GENOMIC DNA]</scope>
</reference>